<dbReference type="AlphaFoldDB" id="A0A1F7Z3V7"/>
<evidence type="ECO:0000313" key="2">
    <source>
        <dbReference type="EMBL" id="OGM33465.1"/>
    </source>
</evidence>
<organism evidence="2 3">
    <name type="scientific">Candidatus Woesebacteria bacterium RIFCSPHIGHO2_01_FULL_44_21</name>
    <dbReference type="NCBI Taxonomy" id="1802503"/>
    <lineage>
        <taxon>Bacteria</taxon>
        <taxon>Candidatus Woeseibacteriota</taxon>
    </lineage>
</organism>
<evidence type="ECO:0000313" key="3">
    <source>
        <dbReference type="Proteomes" id="UP000178870"/>
    </source>
</evidence>
<keyword evidence="1" id="KW-1133">Transmembrane helix</keyword>
<accession>A0A1F7Z3V7</accession>
<proteinExistence type="predicted"/>
<sequence>MAAERPLFKRWVEKGSEISQKIDKISLVAGAGFYIIGVAGIAAILIGGTIITYPIAEVTKKWARKD</sequence>
<evidence type="ECO:0000256" key="1">
    <source>
        <dbReference type="SAM" id="Phobius"/>
    </source>
</evidence>
<protein>
    <submittedName>
        <fullName evidence="2">Uncharacterized protein</fullName>
    </submittedName>
</protein>
<name>A0A1F7Z3V7_9BACT</name>
<comment type="caution">
    <text evidence="2">The sequence shown here is derived from an EMBL/GenBank/DDBJ whole genome shotgun (WGS) entry which is preliminary data.</text>
</comment>
<reference evidence="2 3" key="1">
    <citation type="journal article" date="2016" name="Nat. Commun.">
        <title>Thousands of microbial genomes shed light on interconnected biogeochemical processes in an aquifer system.</title>
        <authorList>
            <person name="Anantharaman K."/>
            <person name="Brown C.T."/>
            <person name="Hug L.A."/>
            <person name="Sharon I."/>
            <person name="Castelle C.J."/>
            <person name="Probst A.J."/>
            <person name="Thomas B.C."/>
            <person name="Singh A."/>
            <person name="Wilkins M.J."/>
            <person name="Karaoz U."/>
            <person name="Brodie E.L."/>
            <person name="Williams K.H."/>
            <person name="Hubbard S.S."/>
            <person name="Banfield J.F."/>
        </authorList>
    </citation>
    <scope>NUCLEOTIDE SEQUENCE [LARGE SCALE GENOMIC DNA]</scope>
</reference>
<keyword evidence="1" id="KW-0812">Transmembrane</keyword>
<dbReference type="EMBL" id="MGGP01000001">
    <property type="protein sequence ID" value="OGM33465.1"/>
    <property type="molecule type" value="Genomic_DNA"/>
</dbReference>
<keyword evidence="1" id="KW-0472">Membrane</keyword>
<dbReference type="Proteomes" id="UP000178870">
    <property type="component" value="Unassembled WGS sequence"/>
</dbReference>
<feature type="transmembrane region" description="Helical" evidence="1">
    <location>
        <begin position="33"/>
        <end position="56"/>
    </location>
</feature>
<gene>
    <name evidence="2" type="ORF">A2803_04695</name>
</gene>